<evidence type="ECO:0000313" key="12">
    <source>
        <dbReference type="Proteomes" id="UP000594646"/>
    </source>
</evidence>
<dbReference type="InterPro" id="IPR050090">
    <property type="entry name" value="Tyrosine_recombinase_XerCD"/>
</dbReference>
<evidence type="ECO:0000259" key="9">
    <source>
        <dbReference type="PROSITE" id="PS51898"/>
    </source>
</evidence>
<dbReference type="Pfam" id="PF00589">
    <property type="entry name" value="Phage_integrase"/>
    <property type="match status" value="1"/>
</dbReference>
<evidence type="ECO:0000256" key="1">
    <source>
        <dbReference type="ARBA" id="ARBA00008857"/>
    </source>
</evidence>
<name>A0A7S6C6J3_9CAUD</name>
<keyword evidence="12" id="KW-1185">Reference proteome</keyword>
<dbReference type="GO" id="GO:0006310">
    <property type="term" value="P:DNA recombination"/>
    <property type="evidence" value="ECO:0007669"/>
    <property type="project" value="UniProtKB-KW"/>
</dbReference>
<dbReference type="GO" id="GO:0003677">
    <property type="term" value="F:DNA binding"/>
    <property type="evidence" value="ECO:0007669"/>
    <property type="project" value="UniProtKB-UniRule"/>
</dbReference>
<protein>
    <recommendedName>
        <fullName evidence="2">Integrase</fullName>
    </recommendedName>
</protein>
<dbReference type="Proteomes" id="UP000594646">
    <property type="component" value="Genome"/>
</dbReference>
<organism evidence="11 12">
    <name type="scientific">Pelagibacter phage Eyrgjafa EXVC018P</name>
    <dbReference type="NCBI Taxonomy" id="2736227"/>
    <lineage>
        <taxon>Viruses</taxon>
        <taxon>Duplodnaviria</taxon>
        <taxon>Heunggongvirae</taxon>
        <taxon>Uroviricota</taxon>
        <taxon>Caudoviricetes</taxon>
        <taxon>Autographivirales</taxon>
        <taxon>Fussvirus</taxon>
        <taxon>Fussvirus Eyrgjafa EXVC018P</taxon>
    </lineage>
</organism>
<dbReference type="PROSITE" id="PS51898">
    <property type="entry name" value="TYR_RECOMBINASE"/>
    <property type="match status" value="1"/>
</dbReference>
<proteinExistence type="inferred from homology"/>
<dbReference type="InterPro" id="IPR044068">
    <property type="entry name" value="CB"/>
</dbReference>
<dbReference type="Gene3D" id="1.10.443.10">
    <property type="entry name" value="Intergrase catalytic core"/>
    <property type="match status" value="1"/>
</dbReference>
<dbReference type="InterPro" id="IPR025269">
    <property type="entry name" value="SAM-like_dom"/>
</dbReference>
<gene>
    <name evidence="11" type="ORF">Eyrgjafa_gp_2</name>
</gene>
<keyword evidence="7" id="KW-1160">Virus entry into host cell</keyword>
<dbReference type="Pfam" id="PF13102">
    <property type="entry name" value="Phage_int_SAM_5"/>
    <property type="match status" value="1"/>
</dbReference>
<dbReference type="GO" id="GO:0016740">
    <property type="term" value="F:transferase activity"/>
    <property type="evidence" value="ECO:0007669"/>
    <property type="project" value="UniProtKB-KW"/>
</dbReference>
<feature type="domain" description="Core-binding (CB)" evidence="10">
    <location>
        <begin position="105"/>
        <end position="192"/>
    </location>
</feature>
<evidence type="ECO:0000256" key="4">
    <source>
        <dbReference type="ARBA" id="ARBA00022801"/>
    </source>
</evidence>
<keyword evidence="5 8" id="KW-0238">DNA-binding</keyword>
<feature type="domain" description="Tyr recombinase" evidence="9">
    <location>
        <begin position="224"/>
        <end position="397"/>
    </location>
</feature>
<dbReference type="SUPFAM" id="SSF56349">
    <property type="entry name" value="DNA breaking-rejoining enzymes"/>
    <property type="match status" value="1"/>
</dbReference>
<evidence type="ECO:0000313" key="11">
    <source>
        <dbReference type="EMBL" id="QLF88148.1"/>
    </source>
</evidence>
<dbReference type="GO" id="GO:0015074">
    <property type="term" value="P:DNA integration"/>
    <property type="evidence" value="ECO:0007669"/>
    <property type="project" value="InterPro"/>
</dbReference>
<dbReference type="PROSITE" id="PS51900">
    <property type="entry name" value="CB"/>
    <property type="match status" value="1"/>
</dbReference>
<dbReference type="PANTHER" id="PTHR30349:SF94">
    <property type="entry name" value="INTEGRASE_RECOMBINASE HI_1414-RELATED"/>
    <property type="match status" value="1"/>
</dbReference>
<dbReference type="PANTHER" id="PTHR30349">
    <property type="entry name" value="PHAGE INTEGRASE-RELATED"/>
    <property type="match status" value="1"/>
</dbReference>
<evidence type="ECO:0000259" key="10">
    <source>
        <dbReference type="PROSITE" id="PS51900"/>
    </source>
</evidence>
<dbReference type="CDD" id="cd00796">
    <property type="entry name" value="INT_Rci_Hp1_C"/>
    <property type="match status" value="1"/>
</dbReference>
<evidence type="ECO:0000256" key="7">
    <source>
        <dbReference type="ARBA" id="ARBA00023195"/>
    </source>
</evidence>
<dbReference type="InterPro" id="IPR013762">
    <property type="entry name" value="Integrase-like_cat_sf"/>
</dbReference>
<keyword evidence="7" id="KW-0229">DNA integration</keyword>
<sequence length="423" mass="48416">MSKLKPEVLAYITQQSPQGITLTKNQKGLYVKVGKMINGKEKTLTKTVNMGIEQGMSVAECKEAFETTLSTAINVKRQFKTQIENPNFTSFHKPTAVGVGTMGSVFDMMFVKEWGGCTDKQQDQVKAFYQDLKEYFGDDKRLSTFTEEDIDAFKLFVAKKIAERPKNMTGTVSNNSINKRLGVLRSIMRYALSKRLLSNDQLINPDLRVKNMGIPDLPRGQTKRKPAFTDREQEQLLQMMIKCGDQDAYDLWAWAFDTGMRHDGELDNFTIDNVDFGRKTITFWRSKTKGYSIEMPLTERCMAILSRKRKIAQERKDRKVFPSSSGQRRNQWDKYVAMCNFNQKFTPYTTRHTFITRLAEANVNPKVTMELAGHSVIETTLTYYTKSSSIVLNNAILALQNNRIDDSIEENSMIGHNSRKALK</sequence>
<evidence type="ECO:0000256" key="3">
    <source>
        <dbReference type="ARBA" id="ARBA00022679"/>
    </source>
</evidence>
<keyword evidence="7" id="KW-1179">Viral genome integration</keyword>
<dbReference type="GO" id="GO:0016787">
    <property type="term" value="F:hydrolase activity"/>
    <property type="evidence" value="ECO:0007669"/>
    <property type="project" value="UniProtKB-KW"/>
</dbReference>
<keyword evidence="6" id="KW-0233">DNA recombination</keyword>
<dbReference type="InterPro" id="IPR011010">
    <property type="entry name" value="DNA_brk_join_enz"/>
</dbReference>
<reference evidence="12" key="1">
    <citation type="submission" date="2020-04" db="EMBL/GenBank/DDBJ databases">
        <title>Efficient Dilution-to-Extinction isolation of novel virus-host model systems for fastidious heterotrophic bacteria.</title>
        <authorList>
            <person name="Buchholz H.H."/>
            <person name="Temperton B."/>
            <person name="Michelsen M."/>
            <person name="Allen M."/>
        </authorList>
    </citation>
    <scope>NUCLEOTIDE SEQUENCE [LARGE SCALE GENOMIC DNA]</scope>
</reference>
<evidence type="ECO:0000256" key="5">
    <source>
        <dbReference type="ARBA" id="ARBA00023125"/>
    </source>
</evidence>
<accession>A0A7S6C6J3</accession>
<dbReference type="GO" id="GO:0044826">
    <property type="term" value="P:viral genome integration into host DNA"/>
    <property type="evidence" value="ECO:0007669"/>
    <property type="project" value="UniProtKB-KW"/>
</dbReference>
<keyword evidence="3" id="KW-0808">Transferase</keyword>
<dbReference type="Gene3D" id="1.10.150.130">
    <property type="match status" value="1"/>
</dbReference>
<dbReference type="GO" id="GO:0075713">
    <property type="term" value="P:establishment of integrated proviral latency"/>
    <property type="evidence" value="ECO:0007669"/>
    <property type="project" value="UniProtKB-KW"/>
</dbReference>
<dbReference type="InterPro" id="IPR010998">
    <property type="entry name" value="Integrase_recombinase_N"/>
</dbReference>
<evidence type="ECO:0000256" key="8">
    <source>
        <dbReference type="PROSITE-ProRule" id="PRU01248"/>
    </source>
</evidence>
<evidence type="ECO:0000256" key="6">
    <source>
        <dbReference type="ARBA" id="ARBA00023172"/>
    </source>
</evidence>
<comment type="similarity">
    <text evidence="1">Belongs to the 'phage' integrase family.</text>
</comment>
<dbReference type="InterPro" id="IPR002104">
    <property type="entry name" value="Integrase_catalytic"/>
</dbReference>
<keyword evidence="4" id="KW-0378">Hydrolase</keyword>
<evidence type="ECO:0000256" key="2">
    <source>
        <dbReference type="ARBA" id="ARBA00016082"/>
    </source>
</evidence>
<dbReference type="EMBL" id="MT375523">
    <property type="protein sequence ID" value="QLF88148.1"/>
    <property type="molecule type" value="Genomic_DNA"/>
</dbReference>